<name>A0A3M7Q960_BRAPC</name>
<dbReference type="EMBL" id="REGN01006892">
    <property type="protein sequence ID" value="RNA07946.1"/>
    <property type="molecule type" value="Genomic_DNA"/>
</dbReference>
<evidence type="ECO:0000256" key="1">
    <source>
        <dbReference type="ARBA" id="ARBA00001968"/>
    </source>
</evidence>
<evidence type="ECO:0000313" key="5">
    <source>
        <dbReference type="Proteomes" id="UP000276133"/>
    </source>
</evidence>
<evidence type="ECO:0000259" key="3">
    <source>
        <dbReference type="Pfam" id="PF13359"/>
    </source>
</evidence>
<dbReference type="OrthoDB" id="7446692at2759"/>
<organism evidence="4 5">
    <name type="scientific">Brachionus plicatilis</name>
    <name type="common">Marine rotifer</name>
    <name type="synonym">Brachionus muelleri</name>
    <dbReference type="NCBI Taxonomy" id="10195"/>
    <lineage>
        <taxon>Eukaryota</taxon>
        <taxon>Metazoa</taxon>
        <taxon>Spiralia</taxon>
        <taxon>Gnathifera</taxon>
        <taxon>Rotifera</taxon>
        <taxon>Eurotatoria</taxon>
        <taxon>Monogononta</taxon>
        <taxon>Pseudotrocha</taxon>
        <taxon>Ploima</taxon>
        <taxon>Brachionidae</taxon>
        <taxon>Brachionus</taxon>
    </lineage>
</organism>
<feature type="domain" description="DDE Tnp4" evidence="3">
    <location>
        <begin position="137"/>
        <end position="293"/>
    </location>
</feature>
<protein>
    <submittedName>
        <fullName evidence="4">Vacuolar sorting-associated 13c</fullName>
    </submittedName>
</protein>
<gene>
    <name evidence="4" type="ORF">BpHYR1_002166</name>
</gene>
<evidence type="ECO:0000313" key="4">
    <source>
        <dbReference type="EMBL" id="RNA07946.1"/>
    </source>
</evidence>
<keyword evidence="5" id="KW-1185">Reference proteome</keyword>
<dbReference type="GO" id="GO:0046872">
    <property type="term" value="F:metal ion binding"/>
    <property type="evidence" value="ECO:0007669"/>
    <property type="project" value="UniProtKB-KW"/>
</dbReference>
<dbReference type="Proteomes" id="UP000276133">
    <property type="component" value="Unassembled WGS sequence"/>
</dbReference>
<dbReference type="Pfam" id="PF13359">
    <property type="entry name" value="DDE_Tnp_4"/>
    <property type="match status" value="1"/>
</dbReference>
<reference evidence="4 5" key="1">
    <citation type="journal article" date="2018" name="Sci. Rep.">
        <title>Genomic signatures of local adaptation to the degree of environmental predictability in rotifers.</title>
        <authorList>
            <person name="Franch-Gras L."/>
            <person name="Hahn C."/>
            <person name="Garcia-Roger E.M."/>
            <person name="Carmona M.J."/>
            <person name="Serra M."/>
            <person name="Gomez A."/>
        </authorList>
    </citation>
    <scope>NUCLEOTIDE SEQUENCE [LARGE SCALE GENOMIC DNA]</scope>
    <source>
        <strain evidence="4">HYR1</strain>
    </source>
</reference>
<proteinExistence type="predicted"/>
<evidence type="ECO:0000256" key="2">
    <source>
        <dbReference type="ARBA" id="ARBA00022723"/>
    </source>
</evidence>
<dbReference type="STRING" id="10195.A0A3M7Q960"/>
<comment type="caution">
    <text evidence="4">The sequence shown here is derived from an EMBL/GenBank/DDBJ whole genome shotgun (WGS) entry which is preliminary data.</text>
</comment>
<sequence length="482" mass="55242">MLPNTSSRIGDEYEEMGIEELMDLNYDITNDENQSNEDQESTQSIESEEFLVEKSDKIVLKIKRGFASHSFCFICKRKTGSKPMTVIPFEAILEIFLKRNMLIPKGARSCRVHLTESNYVKDEFIDKIPLADNSISSNNLVQRKLFSGHIKRPLIKPFVITSSNGRIINVYGDNSATDNDAFIMGKVLQNDKDLRNLLKRGDLAIFDPGFKECIARLKAVYGLNCKIPTFLKDGQKQLSWSEANETRLITKCKFVIEVINGIFKQQFKSLKETQNTMLSHICDDYKIAVTLINAFFSERISDKEDENQISVEMKSKLRIKNNLEKYLDLGFPKLDVEIIKKKITFGRYQLEQAYGYLAEHFESNEEYKFLACENLITENAKKIIFVTIQSRHSNSVKHKVFVMFKPLSKSLNDVSWVCSCKMGKRTLGCYSHVAALVYFMGVGIYDIASIPKPGYRLKNILVPILNDSDEEGDIRQLILKLQ</sequence>
<keyword evidence="2" id="KW-0479">Metal-binding</keyword>
<comment type="cofactor">
    <cofactor evidence="1">
        <name>a divalent metal cation</name>
        <dbReference type="ChEBI" id="CHEBI:60240"/>
    </cofactor>
</comment>
<dbReference type="AlphaFoldDB" id="A0A3M7Q960"/>
<dbReference type="InterPro" id="IPR027806">
    <property type="entry name" value="HARBI1_dom"/>
</dbReference>
<accession>A0A3M7Q960</accession>